<sequence>MASIGQISLSAIAGEQKTTIGLVHGNFDFSLIKLEAPVEYHGLGQHLSRKRKHEAEEGAIHATARKLGALFADELPPVLHLKRAYGLRTSEIAENPKYNPTGKASHGPLKGLIGADGTSIWAAATSGPGALEVHLLACLLARAFSGEDATAIWDELVRTRKTILEKRLQEENFPTSTIFLSRLEISREMLAVWDASARAWLRTADGAKIVKQTQLLQIVDNLGLALPNQSQLYQDVMATWIESMSTMDQLVQGVARMVVKPEVLIGLCSWHIYPDMSVLGTATTYVKQNDSLVAQGGVLSLGIQKLSHPGTGLSWSVQLHHLKFYGKPTKSTGSVGVTSTRIAFERLVLIAMGSSMSHWGPVHSNLDDFFHFVIALSDRYASELAAIGDEELQGSFRASLRWIILFAQQAQQYQSATEKEKKEIIKFINFGRRRCHSLLVEPPLAVPPAFGFGTFDKLLDLLGVEKQISLLRHIAATYDLGQNLQGAIIAYFPDTTDGLTSVRHPREYTNLLPITSRKGTKITKVAKFRRWLSIPSAGVDILSSSSYLAGSSLPDQDVSQQPRGYAGGPGVAVRRSMKIMVDTKEACGFLSAPGITAEKLKDPFGRQDTPPNLSWPKGVQMDPRSLDFRALARTHLAGLHGVGNGSLPPEQERLLESVCFGWDLGSDAHTFDDKSYRYLFGSRRVYVYQPVAEYKPFNKQPKYELIMQTVADLPKDGGELHLHRFFRGGGILDQHSLSDATMHGLDPSNSLGYISKNLAQFFQSVHVLCMGADAYNHLPDALVDMNVTTQPLYQAKWVSRSTTPDTSAHLACIAFFDTGKINAQPSHFTNAMAISSGDSLYVCEALLSDPSAEAPPFPVRHLVGNIGKPGLSIIGSVADPMIRPVEIETWRQVNHHEWDGMLPDNFGKTTLQLSLTGYELPLSINTQGSQYRESTYIEARVSAYDAGVWAADLDALNQQWRVLPSKCNHSEEEKANSDYFGTVVSIDNWFELLDCPLSSAVVRASGNWMARLSSAYVLKTKKEPVVVLAGELCWRCLEEQDIGSRVIIVC</sequence>
<accession>A0A8K0SFN0</accession>
<evidence type="ECO:0000313" key="2">
    <source>
        <dbReference type="Proteomes" id="UP000813444"/>
    </source>
</evidence>
<keyword evidence="2" id="KW-1185">Reference proteome</keyword>
<dbReference type="OrthoDB" id="5354164at2759"/>
<reference evidence="1" key="1">
    <citation type="journal article" date="2021" name="Nat. Commun.">
        <title>Genetic determinants of endophytism in the Arabidopsis root mycobiome.</title>
        <authorList>
            <person name="Mesny F."/>
            <person name="Miyauchi S."/>
            <person name="Thiergart T."/>
            <person name="Pickel B."/>
            <person name="Atanasova L."/>
            <person name="Karlsson M."/>
            <person name="Huettel B."/>
            <person name="Barry K.W."/>
            <person name="Haridas S."/>
            <person name="Chen C."/>
            <person name="Bauer D."/>
            <person name="Andreopoulos W."/>
            <person name="Pangilinan J."/>
            <person name="LaButti K."/>
            <person name="Riley R."/>
            <person name="Lipzen A."/>
            <person name="Clum A."/>
            <person name="Drula E."/>
            <person name="Henrissat B."/>
            <person name="Kohler A."/>
            <person name="Grigoriev I.V."/>
            <person name="Martin F.M."/>
            <person name="Hacquard S."/>
        </authorList>
    </citation>
    <scope>NUCLEOTIDE SEQUENCE</scope>
    <source>
        <strain evidence="1">MPI-CAGE-CH-0235</strain>
    </source>
</reference>
<dbReference type="Proteomes" id="UP000813444">
    <property type="component" value="Unassembled WGS sequence"/>
</dbReference>
<name>A0A8K0SFN0_9HYPO</name>
<proteinExistence type="predicted"/>
<gene>
    <name evidence="1" type="ORF">B0I35DRAFT_439804</name>
</gene>
<organism evidence="1 2">
    <name type="scientific">Stachybotrys elegans</name>
    <dbReference type="NCBI Taxonomy" id="80388"/>
    <lineage>
        <taxon>Eukaryota</taxon>
        <taxon>Fungi</taxon>
        <taxon>Dikarya</taxon>
        <taxon>Ascomycota</taxon>
        <taxon>Pezizomycotina</taxon>
        <taxon>Sordariomycetes</taxon>
        <taxon>Hypocreomycetidae</taxon>
        <taxon>Hypocreales</taxon>
        <taxon>Stachybotryaceae</taxon>
        <taxon>Stachybotrys</taxon>
    </lineage>
</organism>
<comment type="caution">
    <text evidence="1">The sequence shown here is derived from an EMBL/GenBank/DDBJ whole genome shotgun (WGS) entry which is preliminary data.</text>
</comment>
<protein>
    <submittedName>
        <fullName evidence="1">Uncharacterized protein</fullName>
    </submittedName>
</protein>
<dbReference type="EMBL" id="JAGPNK010000012">
    <property type="protein sequence ID" value="KAH7310855.1"/>
    <property type="molecule type" value="Genomic_DNA"/>
</dbReference>
<dbReference type="AlphaFoldDB" id="A0A8K0SFN0"/>
<evidence type="ECO:0000313" key="1">
    <source>
        <dbReference type="EMBL" id="KAH7310855.1"/>
    </source>
</evidence>